<dbReference type="RefSeq" id="WP_176065116.1">
    <property type="nucleotide sequence ID" value="NZ_BJTG01000005.1"/>
</dbReference>
<protein>
    <submittedName>
        <fullName evidence="6">RND transporter</fullName>
    </submittedName>
</protein>
<keyword evidence="2" id="KW-0175">Coiled coil</keyword>
<sequence length="462" mass="48526">MTPPPDRDPLALDLEPRPEPEAREAAPTPARPPARRGPALSWPRRLVVAGLLAAVAAVTALSLRPRREPPLPVQLATAQKSAITRKVTAAGKLQAATTVKVSSNISGDLLELPVREGDRVRKGQLLARIEARRYAAQVKQQEALRAGASADLAAERVLIARLEQDLGRVKRLTAGGNASQAEVDRALADLRAEQAKADAAAERIAQADAALADARHLLSFSTVASPIDGIVVTRAKQVGERVRGSDLNEDPIVTIATLSAMEAKVEVGEHEVVYLHEGDPAEVEIDAFPDRKFPAQVIEVAKNALVKNPGTEAEVTTFPVRLALTAAAAGSLPGMSCQATISTETHRDAVVVPIQAVTVRTEKELAGAAQGAPGAAPPAGAPAPAAFARPRREPLRKVVFVVEGGVAKARPVETGLADESAIEIVSGLKEGEQVVEGPYKALSRELKSGKPVKQEQPDGGGR</sequence>
<dbReference type="SUPFAM" id="SSF111369">
    <property type="entry name" value="HlyD-like secretion proteins"/>
    <property type="match status" value="1"/>
</dbReference>
<evidence type="ECO:0000259" key="5">
    <source>
        <dbReference type="Pfam" id="PF25975"/>
    </source>
</evidence>
<comment type="caution">
    <text evidence="6">The sequence shown here is derived from an EMBL/GenBank/DDBJ whole genome shotgun (WGS) entry which is preliminary data.</text>
</comment>
<evidence type="ECO:0000259" key="4">
    <source>
        <dbReference type="Pfam" id="PF25917"/>
    </source>
</evidence>
<comment type="similarity">
    <text evidence="1">Belongs to the membrane fusion protein (MFP) (TC 8.A.1) family.</text>
</comment>
<evidence type="ECO:0000313" key="6">
    <source>
        <dbReference type="EMBL" id="GEJ57489.1"/>
    </source>
</evidence>
<feature type="coiled-coil region" evidence="2">
    <location>
        <begin position="183"/>
        <end position="210"/>
    </location>
</feature>
<dbReference type="GO" id="GO:0015562">
    <property type="term" value="F:efflux transmembrane transporter activity"/>
    <property type="evidence" value="ECO:0007669"/>
    <property type="project" value="TreeGrafter"/>
</dbReference>
<gene>
    <name evidence="6" type="ORF">AMYX_22300</name>
</gene>
<dbReference type="GO" id="GO:1990281">
    <property type="term" value="C:efflux pump complex"/>
    <property type="evidence" value="ECO:0007669"/>
    <property type="project" value="TreeGrafter"/>
</dbReference>
<dbReference type="Gene3D" id="2.40.30.170">
    <property type="match status" value="1"/>
</dbReference>
<dbReference type="Gene3D" id="1.10.287.470">
    <property type="entry name" value="Helix hairpin bin"/>
    <property type="match status" value="1"/>
</dbReference>
<accession>A0A7I9VMX6</accession>
<evidence type="ECO:0000313" key="7">
    <source>
        <dbReference type="Proteomes" id="UP000503640"/>
    </source>
</evidence>
<feature type="domain" description="Multidrug resistance protein MdtA-like barrel-sandwich hybrid" evidence="4">
    <location>
        <begin position="98"/>
        <end position="246"/>
    </location>
</feature>
<dbReference type="EMBL" id="BJTG01000005">
    <property type="protein sequence ID" value="GEJ57489.1"/>
    <property type="molecule type" value="Genomic_DNA"/>
</dbReference>
<reference evidence="7" key="1">
    <citation type="journal article" date="2020" name="Appl. Environ. Microbiol.">
        <title>Diazotrophic Anaeromyxobacter Isolates from Soils.</title>
        <authorList>
            <person name="Masuda Y."/>
            <person name="Yamanaka H."/>
            <person name="Xu Z.X."/>
            <person name="Shiratori Y."/>
            <person name="Aono T."/>
            <person name="Amachi S."/>
            <person name="Senoo K."/>
            <person name="Itoh H."/>
        </authorList>
    </citation>
    <scope>NUCLEOTIDE SEQUENCE [LARGE SCALE GENOMIC DNA]</scope>
    <source>
        <strain evidence="7">R267</strain>
    </source>
</reference>
<keyword evidence="7" id="KW-1185">Reference proteome</keyword>
<dbReference type="Gene3D" id="2.40.50.100">
    <property type="match status" value="1"/>
</dbReference>
<feature type="compositionally biased region" description="Basic and acidic residues" evidence="3">
    <location>
        <begin position="1"/>
        <end position="24"/>
    </location>
</feature>
<dbReference type="InterPro" id="IPR006143">
    <property type="entry name" value="RND_pump_MFP"/>
</dbReference>
<dbReference type="Pfam" id="PF25917">
    <property type="entry name" value="BSH_RND"/>
    <property type="match status" value="1"/>
</dbReference>
<dbReference type="PANTHER" id="PTHR30469">
    <property type="entry name" value="MULTIDRUG RESISTANCE PROTEIN MDTA"/>
    <property type="match status" value="1"/>
</dbReference>
<dbReference type="Proteomes" id="UP000503640">
    <property type="component" value="Unassembled WGS sequence"/>
</dbReference>
<evidence type="ECO:0000256" key="3">
    <source>
        <dbReference type="SAM" id="MobiDB-lite"/>
    </source>
</evidence>
<feature type="domain" description="CzcB-like C-terminal circularly permuted SH3-like" evidence="5">
    <location>
        <begin position="396"/>
        <end position="435"/>
    </location>
</feature>
<dbReference type="Pfam" id="PF25975">
    <property type="entry name" value="CzcB_C"/>
    <property type="match status" value="1"/>
</dbReference>
<proteinExistence type="inferred from homology"/>
<evidence type="ECO:0000256" key="1">
    <source>
        <dbReference type="ARBA" id="ARBA00009477"/>
    </source>
</evidence>
<dbReference type="InterPro" id="IPR058649">
    <property type="entry name" value="CzcB_C"/>
</dbReference>
<dbReference type="Gene3D" id="2.40.420.20">
    <property type="match status" value="1"/>
</dbReference>
<feature type="region of interest" description="Disordered" evidence="3">
    <location>
        <begin position="1"/>
        <end position="38"/>
    </location>
</feature>
<dbReference type="AlphaFoldDB" id="A0A7I9VMX6"/>
<evidence type="ECO:0000256" key="2">
    <source>
        <dbReference type="SAM" id="Coils"/>
    </source>
</evidence>
<dbReference type="InterPro" id="IPR058625">
    <property type="entry name" value="MdtA-like_BSH"/>
</dbReference>
<feature type="region of interest" description="Disordered" evidence="3">
    <location>
        <begin position="368"/>
        <end position="388"/>
    </location>
</feature>
<organism evidence="6 7">
    <name type="scientific">Anaeromyxobacter diazotrophicus</name>
    <dbReference type="NCBI Taxonomy" id="2590199"/>
    <lineage>
        <taxon>Bacteria</taxon>
        <taxon>Pseudomonadati</taxon>
        <taxon>Myxococcota</taxon>
        <taxon>Myxococcia</taxon>
        <taxon>Myxococcales</taxon>
        <taxon>Cystobacterineae</taxon>
        <taxon>Anaeromyxobacteraceae</taxon>
        <taxon>Anaeromyxobacter</taxon>
    </lineage>
</organism>
<name>A0A7I9VMX6_9BACT</name>
<dbReference type="NCBIfam" id="TIGR01730">
    <property type="entry name" value="RND_mfp"/>
    <property type="match status" value="1"/>
</dbReference>